<evidence type="ECO:0000259" key="1">
    <source>
        <dbReference type="Pfam" id="PF05117"/>
    </source>
</evidence>
<dbReference type="InterPro" id="IPR016097">
    <property type="entry name" value="DUF695"/>
</dbReference>
<reference evidence="2 3" key="1">
    <citation type="submission" date="2018-06" db="EMBL/GenBank/DDBJ databases">
        <title>Chryseolinea flavus sp. nov., a member of the phylum Bacteroidetes isolated from soil.</title>
        <authorList>
            <person name="Li Y."/>
            <person name="Wang J."/>
        </authorList>
    </citation>
    <scope>NUCLEOTIDE SEQUENCE [LARGE SCALE GENOMIC DNA]</scope>
    <source>
        <strain evidence="2 3">SDU1-6</strain>
    </source>
</reference>
<organism evidence="2 3">
    <name type="scientific">Pseudochryseolinea flava</name>
    <dbReference type="NCBI Taxonomy" id="2059302"/>
    <lineage>
        <taxon>Bacteria</taxon>
        <taxon>Pseudomonadati</taxon>
        <taxon>Bacteroidota</taxon>
        <taxon>Cytophagia</taxon>
        <taxon>Cytophagales</taxon>
        <taxon>Fulvivirgaceae</taxon>
        <taxon>Pseudochryseolinea</taxon>
    </lineage>
</organism>
<evidence type="ECO:0000313" key="2">
    <source>
        <dbReference type="EMBL" id="RAW01818.1"/>
    </source>
</evidence>
<dbReference type="Proteomes" id="UP000251889">
    <property type="component" value="Unassembled WGS sequence"/>
</dbReference>
<name>A0A364Y6U2_9BACT</name>
<comment type="caution">
    <text evidence="2">The sequence shown here is derived from an EMBL/GenBank/DDBJ whole genome shotgun (WGS) entry which is preliminary data.</text>
</comment>
<keyword evidence="3" id="KW-1185">Reference proteome</keyword>
<feature type="domain" description="DUF695" evidence="1">
    <location>
        <begin position="240"/>
        <end position="360"/>
    </location>
</feature>
<dbReference type="OrthoDB" id="9151249at2"/>
<dbReference type="Pfam" id="PF05117">
    <property type="entry name" value="DUF695"/>
    <property type="match status" value="1"/>
</dbReference>
<protein>
    <submittedName>
        <fullName evidence="2">DUF695 domain-containing protein</fullName>
    </submittedName>
</protein>
<dbReference type="AlphaFoldDB" id="A0A364Y6U2"/>
<proteinExistence type="predicted"/>
<dbReference type="EMBL" id="QMFY01000003">
    <property type="protein sequence ID" value="RAW01818.1"/>
    <property type="molecule type" value="Genomic_DNA"/>
</dbReference>
<gene>
    <name evidence="2" type="ORF">DQQ10_09245</name>
</gene>
<dbReference type="RefSeq" id="WP_112746559.1">
    <property type="nucleotide sequence ID" value="NZ_QMFY01000003.1"/>
</dbReference>
<sequence>MSFLKNMLGKKETTVESYYDFWNWFQENEKAFHNVIKTHKNIEADFFKKLSPKLSSLREGFFYLTGMMNDHTAELIFTADGKIKNFVFIEELVESAPVIPGWKFAAHKPPMEFDGFSIDMHGLRFAEDNLSFYPVLHPEYPDEIEITVVSTDFNERNRDQVTNGVYIFLDNYLGELKFATFVDYLNVSGTPDDDQVELIPMKKLKDYLLWREKEFIEKYNDVRHSSENDQYTAFEATLDNDRPLIATMNTDLLRWDSKCSHPWILRVEINYGDAGNNGMPNTETYENMNAFEDQVNDQLRDADGYLNIGRQTADGVREVYFACKDFKRSSKVVSEIAKQFADRLNIDYVIYKDKYWRSFDRFGVRA</sequence>
<accession>A0A364Y6U2</accession>
<evidence type="ECO:0000313" key="3">
    <source>
        <dbReference type="Proteomes" id="UP000251889"/>
    </source>
</evidence>